<proteinExistence type="predicted"/>
<sequence length="134" mass="16310">RNHAKTKHLARLHPKRKYQKRNRPKRNHPKRNHPKRNHPKMNHPKRNHPKRNHPKRKHLAWLHPKTRRLAWLHLNCNRDPASVLIEREGDFLPGKLLKRLKRRIFPGQKGTYMIGRGGLIRYPTAARLWLRRRP</sequence>
<accession>A0A9P8NAE4</accession>
<protein>
    <submittedName>
        <fullName evidence="2">Uncharacterized protein</fullName>
    </submittedName>
</protein>
<feature type="non-terminal residue" evidence="2">
    <location>
        <position position="134"/>
    </location>
</feature>
<organism evidence="2 3">
    <name type="scientific">Aspergillus fumigatus</name>
    <name type="common">Neosartorya fumigata</name>
    <dbReference type="NCBI Taxonomy" id="746128"/>
    <lineage>
        <taxon>Eukaryota</taxon>
        <taxon>Fungi</taxon>
        <taxon>Dikarya</taxon>
        <taxon>Ascomycota</taxon>
        <taxon>Pezizomycotina</taxon>
        <taxon>Eurotiomycetes</taxon>
        <taxon>Eurotiomycetidae</taxon>
        <taxon>Eurotiales</taxon>
        <taxon>Aspergillaceae</taxon>
        <taxon>Aspergillus</taxon>
        <taxon>Aspergillus subgen. Fumigati</taxon>
    </lineage>
</organism>
<evidence type="ECO:0000313" key="2">
    <source>
        <dbReference type="EMBL" id="KAH1890398.1"/>
    </source>
</evidence>
<evidence type="ECO:0000313" key="3">
    <source>
        <dbReference type="Proteomes" id="UP000813423"/>
    </source>
</evidence>
<reference evidence="2" key="1">
    <citation type="submission" date="2021-08" db="EMBL/GenBank/DDBJ databases">
        <title>Global Aspergillus fumigatus from environmental and clinical sources.</title>
        <authorList>
            <person name="Barber A."/>
            <person name="Sae-Ong T."/>
        </authorList>
    </citation>
    <scope>NUCLEOTIDE SEQUENCE</scope>
    <source>
        <strain evidence="2">NRZ-2016-071</strain>
    </source>
</reference>
<feature type="region of interest" description="Disordered" evidence="1">
    <location>
        <begin position="1"/>
        <end position="61"/>
    </location>
</feature>
<name>A0A9P8NAE4_ASPFM</name>
<dbReference type="EMBL" id="JAIBSC010000669">
    <property type="protein sequence ID" value="KAH1890398.1"/>
    <property type="molecule type" value="Genomic_DNA"/>
</dbReference>
<feature type="non-terminal residue" evidence="2">
    <location>
        <position position="1"/>
    </location>
</feature>
<dbReference type="Proteomes" id="UP000813423">
    <property type="component" value="Unassembled WGS sequence"/>
</dbReference>
<dbReference type="AlphaFoldDB" id="A0A9P8NAE4"/>
<evidence type="ECO:0000256" key="1">
    <source>
        <dbReference type="SAM" id="MobiDB-lite"/>
    </source>
</evidence>
<gene>
    <name evidence="2" type="ORF">KXV57_007925</name>
</gene>
<comment type="caution">
    <text evidence="2">The sequence shown here is derived from an EMBL/GenBank/DDBJ whole genome shotgun (WGS) entry which is preliminary data.</text>
</comment>